<proteinExistence type="predicted"/>
<accession>A0A840AIE5</accession>
<keyword evidence="2" id="KW-0378">Hydrolase</keyword>
<dbReference type="InterPro" id="IPR029058">
    <property type="entry name" value="AB_hydrolase_fold"/>
</dbReference>
<sequence length="345" mass="36820">MRLIRFRRPPGAAAALRRMNRATMGAAMGLMQAAWAPTPPATPKPGRTSAITGFGSNPGGLRMLMHLPRRAPARGAPLIVVLHGCGQDAASFAADAGWIAMSEALGVPLLLPEQVRENNRHRCFNWFRPQDVARGQGEAMSIRQGLRWAMRHLGTDKRRVFVVGLSAGGAMAAALLAAYPAVFAAGAVVAGMPVGSAVTPGGALLRMRHANRFTTRAGLAASVRAFNPARGAGRWPRLSIWQGGRDRTVHPDNAALLATQWGALHGLVEEPSQDTEPAPGARLRQWSRGATALVELWTLEEMAHGFPISEGEGRAARWVLAAGTPAARRICDFWGLSPTADSRPR</sequence>
<protein>
    <submittedName>
        <fullName evidence="4">Poly(Hydroxyalkanoate) depolymerase family esterase</fullName>
    </submittedName>
</protein>
<dbReference type="Pfam" id="PF10503">
    <property type="entry name" value="Esterase_PHB"/>
    <property type="match status" value="1"/>
</dbReference>
<dbReference type="RefSeq" id="WP_242534781.1">
    <property type="nucleotide sequence ID" value="NZ_JACIDJ010000010.1"/>
</dbReference>
<dbReference type="InterPro" id="IPR010126">
    <property type="entry name" value="Esterase_phb"/>
</dbReference>
<evidence type="ECO:0000256" key="3">
    <source>
        <dbReference type="SAM" id="Phobius"/>
    </source>
</evidence>
<evidence type="ECO:0000256" key="2">
    <source>
        <dbReference type="ARBA" id="ARBA00022801"/>
    </source>
</evidence>
<dbReference type="Proteomes" id="UP000553193">
    <property type="component" value="Unassembled WGS sequence"/>
</dbReference>
<keyword evidence="3" id="KW-0472">Membrane</keyword>
<evidence type="ECO:0000313" key="5">
    <source>
        <dbReference type="Proteomes" id="UP000553193"/>
    </source>
</evidence>
<dbReference type="InterPro" id="IPR050955">
    <property type="entry name" value="Plant_Biomass_Hydrol_Est"/>
</dbReference>
<evidence type="ECO:0000313" key="4">
    <source>
        <dbReference type="EMBL" id="MBB3900373.1"/>
    </source>
</evidence>
<name>A0A840AIE5_9PROT</name>
<dbReference type="SUPFAM" id="SSF53474">
    <property type="entry name" value="alpha/beta-Hydrolases"/>
    <property type="match status" value="2"/>
</dbReference>
<organism evidence="4 5">
    <name type="scientific">Roseococcus suduntuyensis</name>
    <dbReference type="NCBI Taxonomy" id="455361"/>
    <lineage>
        <taxon>Bacteria</taxon>
        <taxon>Pseudomonadati</taxon>
        <taxon>Pseudomonadota</taxon>
        <taxon>Alphaproteobacteria</taxon>
        <taxon>Acetobacterales</taxon>
        <taxon>Roseomonadaceae</taxon>
        <taxon>Roseococcus</taxon>
    </lineage>
</organism>
<dbReference type="Gene3D" id="3.40.50.1820">
    <property type="entry name" value="alpha/beta hydrolase"/>
    <property type="match status" value="1"/>
</dbReference>
<gene>
    <name evidence="4" type="ORF">GGQ83_003849</name>
</gene>
<dbReference type="EMBL" id="JACIDJ010000010">
    <property type="protein sequence ID" value="MBB3900373.1"/>
    <property type="molecule type" value="Genomic_DNA"/>
</dbReference>
<feature type="transmembrane region" description="Helical" evidence="3">
    <location>
        <begin position="185"/>
        <end position="205"/>
    </location>
</feature>
<comment type="caution">
    <text evidence="4">The sequence shown here is derived from an EMBL/GenBank/DDBJ whole genome shotgun (WGS) entry which is preliminary data.</text>
</comment>
<dbReference type="GO" id="GO:0005576">
    <property type="term" value="C:extracellular region"/>
    <property type="evidence" value="ECO:0007669"/>
    <property type="project" value="InterPro"/>
</dbReference>
<reference evidence="4 5" key="1">
    <citation type="submission" date="2020-08" db="EMBL/GenBank/DDBJ databases">
        <title>Genomic Encyclopedia of Type Strains, Phase IV (KMG-IV): sequencing the most valuable type-strain genomes for metagenomic binning, comparative biology and taxonomic classification.</title>
        <authorList>
            <person name="Goeker M."/>
        </authorList>
    </citation>
    <scope>NUCLEOTIDE SEQUENCE [LARGE SCALE GENOMIC DNA]</scope>
    <source>
        <strain evidence="4 5">DSM 19979</strain>
    </source>
</reference>
<feature type="transmembrane region" description="Helical" evidence="3">
    <location>
        <begin position="160"/>
        <end position="179"/>
    </location>
</feature>
<dbReference type="GO" id="GO:0016787">
    <property type="term" value="F:hydrolase activity"/>
    <property type="evidence" value="ECO:0007669"/>
    <property type="project" value="UniProtKB-KW"/>
</dbReference>
<keyword evidence="5" id="KW-1185">Reference proteome</keyword>
<dbReference type="PANTHER" id="PTHR43037">
    <property type="entry name" value="UNNAMED PRODUCT-RELATED"/>
    <property type="match status" value="1"/>
</dbReference>
<dbReference type="NCBIfam" id="TIGR01840">
    <property type="entry name" value="esterase_phb"/>
    <property type="match status" value="1"/>
</dbReference>
<dbReference type="PANTHER" id="PTHR43037:SF1">
    <property type="entry name" value="BLL1128 PROTEIN"/>
    <property type="match status" value="1"/>
</dbReference>
<evidence type="ECO:0000256" key="1">
    <source>
        <dbReference type="ARBA" id="ARBA00022729"/>
    </source>
</evidence>
<keyword evidence="3" id="KW-0812">Transmembrane</keyword>
<keyword evidence="3" id="KW-1133">Transmembrane helix</keyword>
<dbReference type="AlphaFoldDB" id="A0A840AIE5"/>
<keyword evidence="1" id="KW-0732">Signal</keyword>